<feature type="region of interest" description="Disordered" evidence="1">
    <location>
        <begin position="197"/>
        <end position="292"/>
    </location>
</feature>
<dbReference type="InterPro" id="IPR006912">
    <property type="entry name" value="Harbinger_derived_prot"/>
</dbReference>
<name>A0A0D3ABN5_BRAOL</name>
<dbReference type="Pfam" id="PF14392">
    <property type="entry name" value="zf-CCHC_4"/>
    <property type="match status" value="1"/>
</dbReference>
<protein>
    <recommendedName>
        <fullName evidence="2">Zinc knuckle CX2CX4HX4C domain-containing protein</fullName>
    </recommendedName>
</protein>
<feature type="compositionally biased region" description="Basic residues" evidence="1">
    <location>
        <begin position="884"/>
        <end position="893"/>
    </location>
</feature>
<dbReference type="Gramene" id="Bo1g105460.1">
    <property type="protein sequence ID" value="Bo1g105460.1"/>
    <property type="gene ID" value="Bo1g105460"/>
</dbReference>
<dbReference type="eggNOG" id="KOG1075">
    <property type="taxonomic scope" value="Eukaryota"/>
</dbReference>
<evidence type="ECO:0000313" key="3">
    <source>
        <dbReference type="EnsemblPlants" id="Bo1g105460.1"/>
    </source>
</evidence>
<evidence type="ECO:0000313" key="4">
    <source>
        <dbReference type="Proteomes" id="UP000032141"/>
    </source>
</evidence>
<feature type="region of interest" description="Disordered" evidence="1">
    <location>
        <begin position="884"/>
        <end position="915"/>
    </location>
</feature>
<evidence type="ECO:0000256" key="1">
    <source>
        <dbReference type="SAM" id="MobiDB-lite"/>
    </source>
</evidence>
<dbReference type="Pfam" id="PF04827">
    <property type="entry name" value="Plant_tran"/>
    <property type="match status" value="1"/>
</dbReference>
<dbReference type="Proteomes" id="UP000032141">
    <property type="component" value="Chromosome C1"/>
</dbReference>
<reference evidence="3 4" key="1">
    <citation type="journal article" date="2014" name="Genome Biol.">
        <title>Transcriptome and methylome profiling reveals relics of genome dominance in the mesopolyploid Brassica oleracea.</title>
        <authorList>
            <person name="Parkin I.A."/>
            <person name="Koh C."/>
            <person name="Tang H."/>
            <person name="Robinson S.J."/>
            <person name="Kagale S."/>
            <person name="Clarke W.E."/>
            <person name="Town C.D."/>
            <person name="Nixon J."/>
            <person name="Krishnakumar V."/>
            <person name="Bidwell S.L."/>
            <person name="Denoeud F."/>
            <person name="Belcram H."/>
            <person name="Links M.G."/>
            <person name="Just J."/>
            <person name="Clarke C."/>
            <person name="Bender T."/>
            <person name="Huebert T."/>
            <person name="Mason A.S."/>
            <person name="Pires J.C."/>
            <person name="Barker G."/>
            <person name="Moore J."/>
            <person name="Walley P.G."/>
            <person name="Manoli S."/>
            <person name="Batley J."/>
            <person name="Edwards D."/>
            <person name="Nelson M.N."/>
            <person name="Wang X."/>
            <person name="Paterson A.H."/>
            <person name="King G."/>
            <person name="Bancroft I."/>
            <person name="Chalhoub B."/>
            <person name="Sharpe A.G."/>
        </authorList>
    </citation>
    <scope>NUCLEOTIDE SEQUENCE</scope>
    <source>
        <strain evidence="3 4">cv. TO1000</strain>
    </source>
</reference>
<keyword evidence="4" id="KW-1185">Reference proteome</keyword>
<feature type="compositionally biased region" description="Basic and acidic residues" evidence="1">
    <location>
        <begin position="210"/>
        <end position="225"/>
    </location>
</feature>
<feature type="region of interest" description="Disordered" evidence="1">
    <location>
        <begin position="589"/>
        <end position="647"/>
    </location>
</feature>
<feature type="compositionally biased region" description="Basic and acidic residues" evidence="1">
    <location>
        <begin position="594"/>
        <end position="609"/>
    </location>
</feature>
<dbReference type="InterPro" id="IPR025836">
    <property type="entry name" value="Zn_knuckle_CX2CX4HX4C"/>
</dbReference>
<dbReference type="EnsemblPlants" id="Bo1g105460.1">
    <property type="protein sequence ID" value="Bo1g105460.1"/>
    <property type="gene ID" value="Bo1g105460"/>
</dbReference>
<evidence type="ECO:0000259" key="2">
    <source>
        <dbReference type="Pfam" id="PF14392"/>
    </source>
</evidence>
<organism evidence="3 4">
    <name type="scientific">Brassica oleracea var. oleracea</name>
    <dbReference type="NCBI Taxonomy" id="109376"/>
    <lineage>
        <taxon>Eukaryota</taxon>
        <taxon>Viridiplantae</taxon>
        <taxon>Streptophyta</taxon>
        <taxon>Embryophyta</taxon>
        <taxon>Tracheophyta</taxon>
        <taxon>Spermatophyta</taxon>
        <taxon>Magnoliopsida</taxon>
        <taxon>eudicotyledons</taxon>
        <taxon>Gunneridae</taxon>
        <taxon>Pentapetalae</taxon>
        <taxon>rosids</taxon>
        <taxon>malvids</taxon>
        <taxon>Brassicales</taxon>
        <taxon>Brassicaceae</taxon>
        <taxon>Brassiceae</taxon>
        <taxon>Brassica</taxon>
    </lineage>
</organism>
<dbReference type="PANTHER" id="PTHR47150:SF5">
    <property type="entry name" value="OS07G0546750 PROTEIN"/>
    <property type="match status" value="1"/>
</dbReference>
<sequence length="915" mass="100459">MTCFFGAPGTMNDLNILDRSPVFDDIINGIAPEVNFYVNGHTYHLAYYLTDEIYPDWATFIQCIRLPQTEKHSLFAKKQEAVRKDVERAFGVLQAKFAVVRNPSNLWDKHKIGNIMRACIILHNMIVEDERASRTQYVVPGFQESDMEIFSVNMPSPVGNTMDRRTSVRNIQTHHNLKYDLIENIWVKFGHRPDNILTHDQSKCPISNGVKEEKGDGPSDEKPDQGGKALSYKGAVESKALETNSSGDVRRNSQHVSGKQDVKGKGVVYEGGKQVTSGKFGPGRRSKEQGRPTAKYIRNAGYLPPQELRDSYAMATGGLNGLRNQDFGAHLDPQQKLMLEAFKSGESGEASGSKACKALLFDNEIGEEGPRELLGDDQAATEVAATVENKDLKEENGMVLSTVENGGKQTLEIESKEDEGDGKGDCHLKMNLRGIQIFLLIFEDRSKLSHSESGISLDLDGIFYLGADLEGFLKIGLFGGNREIQERNLAWECDKLIRSLYLKAVGRMDWGIFFVKSIGEALGVVRGDDAIEINEGKVRVTLDAFKPLVFSITVEFHSGEETVVALRYERLHGFCRMCSRLTHDQSKCPISNGVKEEKGDGPSDEKPDQGGKAMSYKGAVESKALETNSSGDVRRNSQHVSGKQDVKGKGVVYEGGKQVTSGKFGPGRRSKEQGRPTAKYIRNACYLPPQELRDSYAMATGGLNGLRNQDFGAHLDPQQKLMLEAFKSGESGEASGSKACKALLFDNEIGEEGPRELLGDDQAATEVAATVENKDLKEENGMVLSTVENGGKQTLEIESKEDEEDGLFEMEMMEDGEEEAGLAQDVSAEVKSMEIEEAFSTDEMMEVAGEKDNQAAKKKAGKLMAAAMGGNAKKRLVQSLVSPRKKAIAKQGHKAGDKGPLPTKKALVKAKPDQD</sequence>
<feature type="compositionally biased region" description="Low complexity" evidence="1">
    <location>
        <begin position="265"/>
        <end position="275"/>
    </location>
</feature>
<proteinExistence type="predicted"/>
<feature type="domain" description="Zinc knuckle CX2CX4HX4C" evidence="2">
    <location>
        <begin position="542"/>
        <end position="589"/>
    </location>
</feature>
<feature type="region of interest" description="Disordered" evidence="1">
    <location>
        <begin position="657"/>
        <end position="676"/>
    </location>
</feature>
<accession>A0A0D3ABN5</accession>
<reference evidence="3" key="2">
    <citation type="submission" date="2015-03" db="UniProtKB">
        <authorList>
            <consortium name="EnsemblPlants"/>
        </authorList>
    </citation>
    <scope>IDENTIFICATION</scope>
</reference>
<dbReference type="HOGENOM" id="CLU_318163_0_0_1"/>
<dbReference type="PANTHER" id="PTHR47150">
    <property type="entry name" value="OS12G0169200 PROTEIN"/>
    <property type="match status" value="1"/>
</dbReference>
<dbReference type="AlphaFoldDB" id="A0A0D3ABN5"/>